<dbReference type="STRING" id="501010.NOSIN_09830"/>
<dbReference type="InterPro" id="IPR024344">
    <property type="entry name" value="MDMPI_metal-binding"/>
</dbReference>
<gene>
    <name evidence="2" type="ORF">NOSIN_09830</name>
</gene>
<keyword evidence="3" id="KW-1185">Reference proteome</keyword>
<comment type="caution">
    <text evidence="2">The sequence shown here is derived from an EMBL/GenBank/DDBJ whole genome shotgun (WGS) entry which is preliminary data.</text>
</comment>
<organism evidence="2 3">
    <name type="scientific">Nocardiopsis sinuspersici</name>
    <dbReference type="NCBI Taxonomy" id="501010"/>
    <lineage>
        <taxon>Bacteria</taxon>
        <taxon>Bacillati</taxon>
        <taxon>Actinomycetota</taxon>
        <taxon>Actinomycetes</taxon>
        <taxon>Streptosporangiales</taxon>
        <taxon>Nocardiopsidaceae</taxon>
        <taxon>Nocardiopsis</taxon>
    </lineage>
</organism>
<dbReference type="GO" id="GO:0046872">
    <property type="term" value="F:metal ion binding"/>
    <property type="evidence" value="ECO:0007669"/>
    <property type="project" value="InterPro"/>
</dbReference>
<proteinExistence type="predicted"/>
<reference evidence="3" key="1">
    <citation type="submission" date="2016-08" db="EMBL/GenBank/DDBJ databases">
        <authorList>
            <person name="Tokovenko B."/>
            <person name="Kalinowski J."/>
        </authorList>
    </citation>
    <scope>NUCLEOTIDE SEQUENCE [LARGE SCALE GENOMIC DNA]</scope>
    <source>
        <strain evidence="3">UTMC102</strain>
    </source>
</reference>
<dbReference type="InterPro" id="IPR017520">
    <property type="entry name" value="CHP03086"/>
</dbReference>
<protein>
    <submittedName>
        <fullName evidence="2">TIGR03086 family protein</fullName>
    </submittedName>
</protein>
<evidence type="ECO:0000259" key="1">
    <source>
        <dbReference type="Pfam" id="PF11716"/>
    </source>
</evidence>
<dbReference type="EMBL" id="MCOK01000001">
    <property type="protein sequence ID" value="OOC54068.1"/>
    <property type="molecule type" value="Genomic_DNA"/>
</dbReference>
<dbReference type="AlphaFoldDB" id="A0A1V3C054"/>
<dbReference type="Proteomes" id="UP000189004">
    <property type="component" value="Unassembled WGS sequence"/>
</dbReference>
<feature type="domain" description="Mycothiol-dependent maleylpyruvate isomerase metal-binding" evidence="1">
    <location>
        <begin position="11"/>
        <end position="130"/>
    </location>
</feature>
<dbReference type="Gene3D" id="1.20.120.450">
    <property type="entry name" value="dinb family like domain"/>
    <property type="match status" value="1"/>
</dbReference>
<dbReference type="NCBIfam" id="TIGR03086">
    <property type="entry name" value="TIGR03086 family metal-binding protein"/>
    <property type="match status" value="1"/>
</dbReference>
<evidence type="ECO:0000313" key="3">
    <source>
        <dbReference type="Proteomes" id="UP000189004"/>
    </source>
</evidence>
<dbReference type="NCBIfam" id="TIGR03083">
    <property type="entry name" value="maleylpyruvate isomerase family mycothiol-dependent enzyme"/>
    <property type="match status" value="1"/>
</dbReference>
<name>A0A1V3C054_9ACTN</name>
<sequence>MARLIDLHGTAMGEFDRRVREIRLTDWALPTPCADWDVHDLVNHLTTEQLWVPTLLGGARVEEVGDRFEGDNLGEEPITTWEVASREARTAWLAPSSLESTVHLSFGDAPAELYLWQMTFDLTVHAWDLARALGVDETLDPDLVKEVHTWASGQGFGPGPMFDAPVEVGPHAGVQDRLIALTGRTP</sequence>
<dbReference type="RefSeq" id="WP_077690461.1">
    <property type="nucleotide sequence ID" value="NZ_MCOK01000001.1"/>
</dbReference>
<dbReference type="SUPFAM" id="SSF109854">
    <property type="entry name" value="DinB/YfiT-like putative metalloenzymes"/>
    <property type="match status" value="1"/>
</dbReference>
<evidence type="ECO:0000313" key="2">
    <source>
        <dbReference type="EMBL" id="OOC54068.1"/>
    </source>
</evidence>
<dbReference type="InterPro" id="IPR017517">
    <property type="entry name" value="Maleyloyr_isom"/>
</dbReference>
<dbReference type="OrthoDB" id="5185819at2"/>
<dbReference type="Pfam" id="PF11716">
    <property type="entry name" value="MDMPI_N"/>
    <property type="match status" value="1"/>
</dbReference>
<accession>A0A1V3C054</accession>
<dbReference type="InterPro" id="IPR034660">
    <property type="entry name" value="DinB/YfiT-like"/>
</dbReference>